<dbReference type="InterPro" id="IPR003594">
    <property type="entry name" value="HATPase_dom"/>
</dbReference>
<accession>A0A3R5ZAZ4</accession>
<feature type="domain" description="Histidine kinase" evidence="8">
    <location>
        <begin position="96"/>
        <end position="307"/>
    </location>
</feature>
<comment type="catalytic activity">
    <reaction evidence="1">
        <text>ATP + protein L-histidine = ADP + protein N-phospho-L-histidine.</text>
        <dbReference type="EC" id="2.7.13.3"/>
    </reaction>
</comment>
<evidence type="ECO:0000256" key="5">
    <source>
        <dbReference type="ARBA" id="ARBA00022777"/>
    </source>
</evidence>
<dbReference type="GO" id="GO:0000155">
    <property type="term" value="F:phosphorelay sensor kinase activity"/>
    <property type="evidence" value="ECO:0007669"/>
    <property type="project" value="InterPro"/>
</dbReference>
<dbReference type="PRINTS" id="PR00344">
    <property type="entry name" value="BCTRLSENSOR"/>
</dbReference>
<keyword evidence="5 9" id="KW-0418">Kinase</keyword>
<keyword evidence="7" id="KW-0812">Transmembrane</keyword>
<evidence type="ECO:0000256" key="1">
    <source>
        <dbReference type="ARBA" id="ARBA00000085"/>
    </source>
</evidence>
<keyword evidence="3" id="KW-0597">Phosphoprotein</keyword>
<dbReference type="InterPro" id="IPR005467">
    <property type="entry name" value="His_kinase_dom"/>
</dbReference>
<evidence type="ECO:0000256" key="4">
    <source>
        <dbReference type="ARBA" id="ARBA00022679"/>
    </source>
</evidence>
<evidence type="ECO:0000313" key="10">
    <source>
        <dbReference type="Proteomes" id="UP000283738"/>
    </source>
</evidence>
<dbReference type="Pfam" id="PF00512">
    <property type="entry name" value="HisKA"/>
    <property type="match status" value="1"/>
</dbReference>
<dbReference type="Gene3D" id="1.10.287.130">
    <property type="match status" value="1"/>
</dbReference>
<protein>
    <recommendedName>
        <fullName evidence="2">histidine kinase</fullName>
        <ecNumber evidence="2">2.7.13.3</ecNumber>
    </recommendedName>
</protein>
<dbReference type="PROSITE" id="PS50109">
    <property type="entry name" value="HIS_KIN"/>
    <property type="match status" value="1"/>
</dbReference>
<dbReference type="InterPro" id="IPR003661">
    <property type="entry name" value="HisK_dim/P_dom"/>
</dbReference>
<dbReference type="InterPro" id="IPR036097">
    <property type="entry name" value="HisK_dim/P_sf"/>
</dbReference>
<dbReference type="Gene3D" id="3.30.565.10">
    <property type="entry name" value="Histidine kinase-like ATPase, C-terminal domain"/>
    <property type="match status" value="1"/>
</dbReference>
<dbReference type="Pfam" id="PF02518">
    <property type="entry name" value="HATPase_c"/>
    <property type="match status" value="1"/>
</dbReference>
<comment type="caution">
    <text evidence="9">The sequence shown here is derived from an EMBL/GenBank/DDBJ whole genome shotgun (WGS) entry which is preliminary data.</text>
</comment>
<dbReference type="InterPro" id="IPR050736">
    <property type="entry name" value="Sensor_HK_Regulatory"/>
</dbReference>
<dbReference type="Proteomes" id="UP000283738">
    <property type="component" value="Unassembled WGS sequence"/>
</dbReference>
<evidence type="ECO:0000256" key="2">
    <source>
        <dbReference type="ARBA" id="ARBA00012438"/>
    </source>
</evidence>
<proteinExistence type="predicted"/>
<gene>
    <name evidence="9" type="ORF">DWY96_03810</name>
</gene>
<dbReference type="EMBL" id="QRTF01000005">
    <property type="protein sequence ID" value="RGQ52935.1"/>
    <property type="molecule type" value="Genomic_DNA"/>
</dbReference>
<dbReference type="EC" id="2.7.13.3" evidence="2"/>
<dbReference type="SUPFAM" id="SSF47384">
    <property type="entry name" value="Homodimeric domain of signal transducing histidine kinase"/>
    <property type="match status" value="1"/>
</dbReference>
<dbReference type="SMART" id="SM00388">
    <property type="entry name" value="HisKA"/>
    <property type="match status" value="1"/>
</dbReference>
<name>A0A3R5ZAZ4_9FIRM</name>
<feature type="transmembrane region" description="Helical" evidence="7">
    <location>
        <begin position="12"/>
        <end position="30"/>
    </location>
</feature>
<dbReference type="InterPro" id="IPR004358">
    <property type="entry name" value="Sig_transdc_His_kin-like_C"/>
</dbReference>
<sequence>MELVTGGSDMWIFIVFICVTVTAIIIFVNYRRTKKTMDTIEEMLNVAVKGEFTEGQFNETRMSALETKFAHYLSASALSAQNVEAEKDKIKALIADISHQTKTPIANLLLYSELLLEEELPQQIEGNVSAIHEQTQKLKFLIESLVKLSRLENGILQLVPRMEKLQPMLERAVWELKQKAEEKGLQISLHNTDIEAYFDPKWTGEAICNVIDNAIKYTEHGEICVSAISYEMFVRIDIADTGCGIREEELPKIFMRFYRSELVKDEEGVGIGLYLTREILQEQGGYIKVTSVYGQGSKFSIYLPKNNFKKNTSTIPESLKYVLK</sequence>
<evidence type="ECO:0000313" key="9">
    <source>
        <dbReference type="EMBL" id="RGQ52935.1"/>
    </source>
</evidence>
<evidence type="ECO:0000259" key="8">
    <source>
        <dbReference type="PROSITE" id="PS50109"/>
    </source>
</evidence>
<keyword evidence="4" id="KW-0808">Transferase</keyword>
<reference evidence="9 10" key="1">
    <citation type="submission" date="2018-08" db="EMBL/GenBank/DDBJ databases">
        <title>A genome reference for cultivated species of the human gut microbiota.</title>
        <authorList>
            <person name="Zou Y."/>
            <person name="Xue W."/>
            <person name="Luo G."/>
        </authorList>
    </citation>
    <scope>NUCLEOTIDE SEQUENCE [LARGE SCALE GENOMIC DNA]</scope>
    <source>
        <strain evidence="9 10">AF28-15</strain>
    </source>
</reference>
<dbReference type="SMART" id="SM00387">
    <property type="entry name" value="HATPase_c"/>
    <property type="match status" value="1"/>
</dbReference>
<keyword evidence="6" id="KW-0902">Two-component regulatory system</keyword>
<keyword evidence="7" id="KW-0472">Membrane</keyword>
<dbReference type="InterPro" id="IPR036890">
    <property type="entry name" value="HATPase_C_sf"/>
</dbReference>
<evidence type="ECO:0000256" key="6">
    <source>
        <dbReference type="ARBA" id="ARBA00023012"/>
    </source>
</evidence>
<dbReference type="SUPFAM" id="SSF55874">
    <property type="entry name" value="ATPase domain of HSP90 chaperone/DNA topoisomerase II/histidine kinase"/>
    <property type="match status" value="1"/>
</dbReference>
<evidence type="ECO:0000256" key="7">
    <source>
        <dbReference type="SAM" id="Phobius"/>
    </source>
</evidence>
<keyword evidence="7" id="KW-1133">Transmembrane helix</keyword>
<dbReference type="PANTHER" id="PTHR43711">
    <property type="entry name" value="TWO-COMPONENT HISTIDINE KINASE"/>
    <property type="match status" value="1"/>
</dbReference>
<evidence type="ECO:0000256" key="3">
    <source>
        <dbReference type="ARBA" id="ARBA00022553"/>
    </source>
</evidence>
<dbReference type="PANTHER" id="PTHR43711:SF1">
    <property type="entry name" value="HISTIDINE KINASE 1"/>
    <property type="match status" value="1"/>
</dbReference>
<organism evidence="9 10">
    <name type="scientific">Roseburia inulinivorans</name>
    <dbReference type="NCBI Taxonomy" id="360807"/>
    <lineage>
        <taxon>Bacteria</taxon>
        <taxon>Bacillati</taxon>
        <taxon>Bacillota</taxon>
        <taxon>Clostridia</taxon>
        <taxon>Lachnospirales</taxon>
        <taxon>Lachnospiraceae</taxon>
        <taxon>Roseburia</taxon>
    </lineage>
</organism>
<dbReference type="AlphaFoldDB" id="A0A3R5ZAZ4"/>